<comment type="caution">
    <text evidence="2">The sequence shown here is derived from an EMBL/GenBank/DDBJ whole genome shotgun (WGS) entry which is preliminary data.</text>
</comment>
<dbReference type="AlphaFoldDB" id="A0A9P4Y6D5"/>
<dbReference type="GeneID" id="63841682"/>
<dbReference type="EMBL" id="MU032346">
    <property type="protein sequence ID" value="KAF3767767.1"/>
    <property type="molecule type" value="Genomic_DNA"/>
</dbReference>
<gene>
    <name evidence="2" type="ORF">M406DRAFT_55380</name>
</gene>
<dbReference type="Proteomes" id="UP000803844">
    <property type="component" value="Unassembled WGS sequence"/>
</dbReference>
<feature type="non-terminal residue" evidence="2">
    <location>
        <position position="101"/>
    </location>
</feature>
<name>A0A9P4Y6D5_CRYP1</name>
<evidence type="ECO:0000256" key="1">
    <source>
        <dbReference type="SAM" id="MobiDB-lite"/>
    </source>
</evidence>
<feature type="region of interest" description="Disordered" evidence="1">
    <location>
        <begin position="77"/>
        <end position="101"/>
    </location>
</feature>
<protein>
    <submittedName>
        <fullName evidence="2">Uncharacterized protein</fullName>
    </submittedName>
</protein>
<accession>A0A9P4Y6D5</accession>
<keyword evidence="3" id="KW-1185">Reference proteome</keyword>
<evidence type="ECO:0000313" key="3">
    <source>
        <dbReference type="Proteomes" id="UP000803844"/>
    </source>
</evidence>
<dbReference type="RefSeq" id="XP_040778728.1">
    <property type="nucleotide sequence ID" value="XM_040924553.1"/>
</dbReference>
<sequence length="101" mass="11051">MSANRMSLLQALKSSFQKSSLTVCAFLNFRWRKLSSCCINCTSTNLRTALSTFKKGKHGEDGVISCVVTERSASSLSANGHLPQTKPTQVWRPKCSTPLPS</sequence>
<proteinExistence type="predicted"/>
<evidence type="ECO:0000313" key="2">
    <source>
        <dbReference type="EMBL" id="KAF3767767.1"/>
    </source>
</evidence>
<reference evidence="2" key="1">
    <citation type="journal article" date="2020" name="Phytopathology">
        <title>Genome sequence of the chestnut blight fungus Cryphonectria parasitica EP155: A fundamental resource for an archetypical invasive plant pathogen.</title>
        <authorList>
            <person name="Crouch J.A."/>
            <person name="Dawe A."/>
            <person name="Aerts A."/>
            <person name="Barry K."/>
            <person name="Churchill A.C.L."/>
            <person name="Grimwood J."/>
            <person name="Hillman B."/>
            <person name="Milgroom M.G."/>
            <person name="Pangilinan J."/>
            <person name="Smith M."/>
            <person name="Salamov A."/>
            <person name="Schmutz J."/>
            <person name="Yadav J."/>
            <person name="Grigoriev I.V."/>
            <person name="Nuss D."/>
        </authorList>
    </citation>
    <scope>NUCLEOTIDE SEQUENCE</scope>
    <source>
        <strain evidence="2">EP155</strain>
    </source>
</reference>
<organism evidence="2 3">
    <name type="scientific">Cryphonectria parasitica (strain ATCC 38755 / EP155)</name>
    <dbReference type="NCBI Taxonomy" id="660469"/>
    <lineage>
        <taxon>Eukaryota</taxon>
        <taxon>Fungi</taxon>
        <taxon>Dikarya</taxon>
        <taxon>Ascomycota</taxon>
        <taxon>Pezizomycotina</taxon>
        <taxon>Sordariomycetes</taxon>
        <taxon>Sordariomycetidae</taxon>
        <taxon>Diaporthales</taxon>
        <taxon>Cryphonectriaceae</taxon>
        <taxon>Cryphonectria-Endothia species complex</taxon>
        <taxon>Cryphonectria</taxon>
    </lineage>
</organism>